<feature type="compositionally biased region" description="Basic and acidic residues" evidence="1">
    <location>
        <begin position="295"/>
        <end position="311"/>
    </location>
</feature>
<comment type="caution">
    <text evidence="2">The sequence shown here is derived from an EMBL/GenBank/DDBJ whole genome shotgun (WGS) entry which is preliminary data.</text>
</comment>
<evidence type="ECO:0000256" key="1">
    <source>
        <dbReference type="SAM" id="MobiDB-lite"/>
    </source>
</evidence>
<reference evidence="2" key="1">
    <citation type="journal article" date="2022" name="bioRxiv">
        <title>Sequencing and chromosome-scale assembly of the giantPleurodeles waltlgenome.</title>
        <authorList>
            <person name="Brown T."/>
            <person name="Elewa A."/>
            <person name="Iarovenko S."/>
            <person name="Subramanian E."/>
            <person name="Araus A.J."/>
            <person name="Petzold A."/>
            <person name="Susuki M."/>
            <person name="Suzuki K.-i.T."/>
            <person name="Hayashi T."/>
            <person name="Toyoda A."/>
            <person name="Oliveira C."/>
            <person name="Osipova E."/>
            <person name="Leigh N.D."/>
            <person name="Simon A."/>
            <person name="Yun M.H."/>
        </authorList>
    </citation>
    <scope>NUCLEOTIDE SEQUENCE</scope>
    <source>
        <strain evidence="2">20211129_DDA</strain>
        <tissue evidence="2">Liver</tissue>
    </source>
</reference>
<sequence length="366" mass="40655">MYAGTHTHSGYLDADFKPITEHLRNTEVSNSRNDALHQLKMLAEARHLLDLLGGSPGDSPLTICKTTERRLTQWQLETKSPKGLRWDPDTIAQKYHAVLVLVSCRLAAWTLTEHRTTAGTVYWHPPHAQAPGVGGTDEGSMFGIPDMPGGTGSVHIDEGFKNVIVFSPCLLFGKIGFARHQVGHLRSKVLILEEPLVCQRQPEQINQTVGDQPDLELTLNQPEEGLEQITSDSEAEPIKVFPEEQESDLKSDPGVGTSATGRQMTPCAGPRGKYPRGTFRLAESEEEEAGPFRATSEEKKCGHETGRHWSEEESCGQETGRCWSEESRGQERESRRSKEESCGKETELRRIQETEEGTDVLEPATF</sequence>
<feature type="compositionally biased region" description="Basic and acidic residues" evidence="1">
    <location>
        <begin position="323"/>
        <end position="353"/>
    </location>
</feature>
<evidence type="ECO:0000313" key="3">
    <source>
        <dbReference type="Proteomes" id="UP001066276"/>
    </source>
</evidence>
<accession>A0AAV7P566</accession>
<gene>
    <name evidence="2" type="ORF">NDU88_001872</name>
</gene>
<name>A0AAV7P566_PLEWA</name>
<dbReference type="EMBL" id="JANPWB010000011">
    <property type="protein sequence ID" value="KAJ1123402.1"/>
    <property type="molecule type" value="Genomic_DNA"/>
</dbReference>
<organism evidence="2 3">
    <name type="scientific">Pleurodeles waltl</name>
    <name type="common">Iberian ribbed newt</name>
    <dbReference type="NCBI Taxonomy" id="8319"/>
    <lineage>
        <taxon>Eukaryota</taxon>
        <taxon>Metazoa</taxon>
        <taxon>Chordata</taxon>
        <taxon>Craniata</taxon>
        <taxon>Vertebrata</taxon>
        <taxon>Euteleostomi</taxon>
        <taxon>Amphibia</taxon>
        <taxon>Batrachia</taxon>
        <taxon>Caudata</taxon>
        <taxon>Salamandroidea</taxon>
        <taxon>Salamandridae</taxon>
        <taxon>Pleurodelinae</taxon>
        <taxon>Pleurodeles</taxon>
    </lineage>
</organism>
<keyword evidence="3" id="KW-1185">Reference proteome</keyword>
<evidence type="ECO:0000313" key="2">
    <source>
        <dbReference type="EMBL" id="KAJ1123402.1"/>
    </source>
</evidence>
<dbReference type="Proteomes" id="UP001066276">
    <property type="component" value="Chromosome 7"/>
</dbReference>
<protein>
    <submittedName>
        <fullName evidence="2">Uncharacterized protein</fullName>
    </submittedName>
</protein>
<proteinExistence type="predicted"/>
<dbReference type="AlphaFoldDB" id="A0AAV7P566"/>
<feature type="region of interest" description="Disordered" evidence="1">
    <location>
        <begin position="242"/>
        <end position="366"/>
    </location>
</feature>